<dbReference type="Gene3D" id="1.10.10.10">
    <property type="entry name" value="Winged helix-like DNA-binding domain superfamily/Winged helix DNA-binding domain"/>
    <property type="match status" value="1"/>
</dbReference>
<evidence type="ECO:0000256" key="4">
    <source>
        <dbReference type="ARBA" id="ARBA00023012"/>
    </source>
</evidence>
<keyword evidence="16" id="KW-1185">Reference proteome</keyword>
<keyword evidence="3 10" id="KW-0597">Phosphoprotein</keyword>
<dbReference type="PANTHER" id="PTHR48111:SF4">
    <property type="entry name" value="DNA-BINDING DUAL TRANSCRIPTIONAL REGULATOR OMPR"/>
    <property type="match status" value="1"/>
</dbReference>
<keyword evidence="4" id="KW-0902">Two-component regulatory system</keyword>
<feature type="domain" description="Response regulatory" evidence="13">
    <location>
        <begin position="25"/>
        <end position="139"/>
    </location>
</feature>
<dbReference type="OrthoDB" id="7554872at2"/>
<keyword evidence="8" id="KW-0804">Transcription</keyword>
<keyword evidence="7" id="KW-0010">Activator</keyword>
<name>B8EMV2_METSB</name>
<dbReference type="PANTHER" id="PTHR48111">
    <property type="entry name" value="REGULATOR OF RPOS"/>
    <property type="match status" value="1"/>
</dbReference>
<dbReference type="Gene3D" id="3.40.50.2300">
    <property type="match status" value="1"/>
</dbReference>
<evidence type="ECO:0000259" key="13">
    <source>
        <dbReference type="PROSITE" id="PS50110"/>
    </source>
</evidence>
<gene>
    <name evidence="15" type="ordered locus">Msil_3900</name>
</gene>
<dbReference type="FunFam" id="1.10.10.10:FF:000099">
    <property type="entry name" value="Two-component system response regulator TorR"/>
    <property type="match status" value="1"/>
</dbReference>
<evidence type="ECO:0000259" key="14">
    <source>
        <dbReference type="PROSITE" id="PS51755"/>
    </source>
</evidence>
<proteinExistence type="predicted"/>
<dbReference type="CDD" id="cd17594">
    <property type="entry name" value="REC_OmpR_VirG"/>
    <property type="match status" value="1"/>
</dbReference>
<dbReference type="InterPro" id="IPR001789">
    <property type="entry name" value="Sig_transdc_resp-reg_receiver"/>
</dbReference>
<dbReference type="CDD" id="cd00383">
    <property type="entry name" value="trans_reg_C"/>
    <property type="match status" value="1"/>
</dbReference>
<reference evidence="15 16" key="1">
    <citation type="journal article" date="2010" name="J. Bacteriol.">
        <title>Complete genome sequence of the aerobic facultative methanotroph Methylocella silvestris BL2.</title>
        <authorList>
            <person name="Chen Y."/>
            <person name="Crombie A."/>
            <person name="Rahman M.T."/>
            <person name="Dedysh S.N."/>
            <person name="Liesack W."/>
            <person name="Stott M.B."/>
            <person name="Alam M."/>
            <person name="Theisen A.R."/>
            <person name="Murrell J.C."/>
            <person name="Dunfield P.F."/>
        </authorList>
    </citation>
    <scope>NUCLEOTIDE SEQUENCE [LARGE SCALE GENOMIC DNA]</scope>
    <source>
        <strain evidence="16">DSM 15510 / CIP 108128 / LMG 27833 / NCIMB 13906 / BL2</strain>
    </source>
</reference>
<dbReference type="SMART" id="SM00862">
    <property type="entry name" value="Trans_reg_C"/>
    <property type="match status" value="1"/>
</dbReference>
<dbReference type="SUPFAM" id="SSF52172">
    <property type="entry name" value="CheY-like"/>
    <property type="match status" value="1"/>
</dbReference>
<dbReference type="GO" id="GO:0006355">
    <property type="term" value="P:regulation of DNA-templated transcription"/>
    <property type="evidence" value="ECO:0007669"/>
    <property type="project" value="InterPro"/>
</dbReference>
<dbReference type="GO" id="GO:0005829">
    <property type="term" value="C:cytosol"/>
    <property type="evidence" value="ECO:0007669"/>
    <property type="project" value="TreeGrafter"/>
</dbReference>
<organism evidence="15 16">
    <name type="scientific">Methylocella silvestris (strain DSM 15510 / CIP 108128 / LMG 27833 / NCIMB 13906 / BL2)</name>
    <dbReference type="NCBI Taxonomy" id="395965"/>
    <lineage>
        <taxon>Bacteria</taxon>
        <taxon>Pseudomonadati</taxon>
        <taxon>Pseudomonadota</taxon>
        <taxon>Alphaproteobacteria</taxon>
        <taxon>Hyphomicrobiales</taxon>
        <taxon>Beijerinckiaceae</taxon>
        <taxon>Methylocella</taxon>
    </lineage>
</organism>
<dbReference type="EMBL" id="CP001280">
    <property type="protein sequence ID" value="ACK52781.1"/>
    <property type="molecule type" value="Genomic_DNA"/>
</dbReference>
<feature type="DNA-binding region" description="OmpR/PhoB-type" evidence="11">
    <location>
        <begin position="155"/>
        <end position="254"/>
    </location>
</feature>
<evidence type="ECO:0000256" key="10">
    <source>
        <dbReference type="PROSITE-ProRule" id="PRU00169"/>
    </source>
</evidence>
<dbReference type="InterPro" id="IPR001867">
    <property type="entry name" value="OmpR/PhoB-type_DNA-bd"/>
</dbReference>
<dbReference type="Gene3D" id="6.10.250.690">
    <property type="match status" value="1"/>
</dbReference>
<dbReference type="InterPro" id="IPR011006">
    <property type="entry name" value="CheY-like_superfamily"/>
</dbReference>
<evidence type="ECO:0000256" key="6">
    <source>
        <dbReference type="ARBA" id="ARBA00023125"/>
    </source>
</evidence>
<dbReference type="AlphaFoldDB" id="B8EMV2"/>
<dbReference type="GO" id="GO:0000976">
    <property type="term" value="F:transcription cis-regulatory region binding"/>
    <property type="evidence" value="ECO:0007669"/>
    <property type="project" value="TreeGrafter"/>
</dbReference>
<keyword evidence="2" id="KW-0963">Cytoplasm</keyword>
<evidence type="ECO:0000256" key="7">
    <source>
        <dbReference type="ARBA" id="ARBA00023159"/>
    </source>
</evidence>
<dbReference type="PROSITE" id="PS50110">
    <property type="entry name" value="RESPONSE_REGULATORY"/>
    <property type="match status" value="1"/>
</dbReference>
<feature type="region of interest" description="Disordered" evidence="12">
    <location>
        <begin position="1"/>
        <end position="21"/>
    </location>
</feature>
<evidence type="ECO:0000256" key="8">
    <source>
        <dbReference type="ARBA" id="ARBA00023163"/>
    </source>
</evidence>
<sequence length="259" mass="29543">MSRDEIRTFSPFDPDISDKQNQPGGILVIDDDLAMQHMVLGYLEEHNMRAVGIQRRQDLVRQFSIEEPSLVLLDLRLGQEDGLDLLREIRSRSDVPVIITTGHRRDEIDRVVGLELGADDYVTKPFGLRELLARIRAVLRRRESGRAASQRDQARGSYLFAGWRLDRRTRALTDPNGGPVALTKGEYTLLSAFLDAPQRPLAREQLLQATRVHEDVFDRSIDVQVLRLRRKLETDPSAPRMIQTERGVGYVLSVPVERI</sequence>
<keyword evidence="5" id="KW-0805">Transcription regulation</keyword>
<feature type="domain" description="OmpR/PhoB-type" evidence="14">
    <location>
        <begin position="155"/>
        <end position="254"/>
    </location>
</feature>
<dbReference type="eggNOG" id="COG0745">
    <property type="taxonomic scope" value="Bacteria"/>
</dbReference>
<dbReference type="InterPro" id="IPR039420">
    <property type="entry name" value="WalR-like"/>
</dbReference>
<dbReference type="InterPro" id="IPR016032">
    <property type="entry name" value="Sig_transdc_resp-reg_C-effctor"/>
</dbReference>
<dbReference type="InterPro" id="IPR036388">
    <property type="entry name" value="WH-like_DNA-bd_sf"/>
</dbReference>
<accession>B8EMV2</accession>
<evidence type="ECO:0000313" key="16">
    <source>
        <dbReference type="Proteomes" id="UP000002257"/>
    </source>
</evidence>
<evidence type="ECO:0000256" key="12">
    <source>
        <dbReference type="SAM" id="MobiDB-lite"/>
    </source>
</evidence>
<evidence type="ECO:0000256" key="3">
    <source>
        <dbReference type="ARBA" id="ARBA00022553"/>
    </source>
</evidence>
<evidence type="ECO:0000256" key="1">
    <source>
        <dbReference type="ARBA" id="ARBA00004496"/>
    </source>
</evidence>
<evidence type="ECO:0000256" key="9">
    <source>
        <dbReference type="ARBA" id="ARBA00067337"/>
    </source>
</evidence>
<dbReference type="SMART" id="SM00448">
    <property type="entry name" value="REC"/>
    <property type="match status" value="1"/>
</dbReference>
<dbReference type="Proteomes" id="UP000002257">
    <property type="component" value="Chromosome"/>
</dbReference>
<evidence type="ECO:0000313" key="15">
    <source>
        <dbReference type="EMBL" id="ACK52781.1"/>
    </source>
</evidence>
<dbReference type="GO" id="GO:0000156">
    <property type="term" value="F:phosphorelay response regulator activity"/>
    <property type="evidence" value="ECO:0007669"/>
    <property type="project" value="TreeGrafter"/>
</dbReference>
<dbReference type="Pfam" id="PF00072">
    <property type="entry name" value="Response_reg"/>
    <property type="match status" value="1"/>
</dbReference>
<dbReference type="GO" id="GO:0032993">
    <property type="term" value="C:protein-DNA complex"/>
    <property type="evidence" value="ECO:0007669"/>
    <property type="project" value="TreeGrafter"/>
</dbReference>
<keyword evidence="6 11" id="KW-0238">DNA-binding</keyword>
<evidence type="ECO:0000256" key="2">
    <source>
        <dbReference type="ARBA" id="ARBA00022490"/>
    </source>
</evidence>
<dbReference type="KEGG" id="msl:Msil_3900"/>
<dbReference type="RefSeq" id="WP_012592849.1">
    <property type="nucleotide sequence ID" value="NC_011666.1"/>
</dbReference>
<dbReference type="PROSITE" id="PS51755">
    <property type="entry name" value="OMPR_PHOB"/>
    <property type="match status" value="1"/>
</dbReference>
<protein>
    <recommendedName>
        <fullName evidence="9">Regulatory protein VirG</fullName>
    </recommendedName>
</protein>
<dbReference type="STRING" id="395965.Msil_3900"/>
<dbReference type="SUPFAM" id="SSF46894">
    <property type="entry name" value="C-terminal effector domain of the bipartite response regulators"/>
    <property type="match status" value="1"/>
</dbReference>
<evidence type="ECO:0000256" key="11">
    <source>
        <dbReference type="PROSITE-ProRule" id="PRU01091"/>
    </source>
</evidence>
<evidence type="ECO:0000256" key="5">
    <source>
        <dbReference type="ARBA" id="ARBA00023015"/>
    </source>
</evidence>
<dbReference type="Pfam" id="PF00486">
    <property type="entry name" value="Trans_reg_C"/>
    <property type="match status" value="1"/>
</dbReference>
<dbReference type="HOGENOM" id="CLU_000445_30_4_5"/>
<feature type="modified residue" description="4-aspartylphosphate" evidence="10">
    <location>
        <position position="74"/>
    </location>
</feature>
<comment type="subcellular location">
    <subcellularLocation>
        <location evidence="1">Cytoplasm</location>
    </subcellularLocation>
</comment>